<name>A0A1X2H6N8_SYNRA</name>
<evidence type="ECO:0000313" key="3">
    <source>
        <dbReference type="Proteomes" id="UP000242180"/>
    </source>
</evidence>
<protein>
    <submittedName>
        <fullName evidence="2">Uncharacterized protein</fullName>
    </submittedName>
</protein>
<evidence type="ECO:0000313" key="2">
    <source>
        <dbReference type="EMBL" id="ORY94124.1"/>
    </source>
</evidence>
<evidence type="ECO:0000256" key="1">
    <source>
        <dbReference type="SAM" id="SignalP"/>
    </source>
</evidence>
<keyword evidence="1" id="KW-0732">Signal</keyword>
<keyword evidence="3" id="KW-1185">Reference proteome</keyword>
<feature type="chain" id="PRO_5013367021" evidence="1">
    <location>
        <begin position="21"/>
        <end position="226"/>
    </location>
</feature>
<dbReference type="EMBL" id="MCGN01000008">
    <property type="protein sequence ID" value="ORY94124.1"/>
    <property type="molecule type" value="Genomic_DNA"/>
</dbReference>
<dbReference type="InParanoid" id="A0A1X2H6N8"/>
<dbReference type="Proteomes" id="UP000242180">
    <property type="component" value="Unassembled WGS sequence"/>
</dbReference>
<proteinExistence type="predicted"/>
<sequence length="226" mass="23433">MHYLHMLSLVAAVGGMATSAAPYGYTPDQAVHSSVAGMLVMVNDVPQQPKNKSFRPIVVAPIVEANAHGKGNKWAPLAVPSASASASIPASASASASRSAAPHASVSASATPSSHAMDHIRDVYGVDMDGLVQTVHLPMTASAFGHGHGLTPRATNSAHADIADTPTGRSLDDAFPDLEDAVEHQPNLNPPHKRACADTEDFDANMLVKLPDGRAVPSCRHVKSGM</sequence>
<feature type="signal peptide" evidence="1">
    <location>
        <begin position="1"/>
        <end position="20"/>
    </location>
</feature>
<comment type="caution">
    <text evidence="2">The sequence shown here is derived from an EMBL/GenBank/DDBJ whole genome shotgun (WGS) entry which is preliminary data.</text>
</comment>
<gene>
    <name evidence="2" type="ORF">BCR43DRAFT_507334</name>
</gene>
<organism evidence="2 3">
    <name type="scientific">Syncephalastrum racemosum</name>
    <name type="common">Filamentous fungus</name>
    <dbReference type="NCBI Taxonomy" id="13706"/>
    <lineage>
        <taxon>Eukaryota</taxon>
        <taxon>Fungi</taxon>
        <taxon>Fungi incertae sedis</taxon>
        <taxon>Mucoromycota</taxon>
        <taxon>Mucoromycotina</taxon>
        <taxon>Mucoromycetes</taxon>
        <taxon>Mucorales</taxon>
        <taxon>Syncephalastraceae</taxon>
        <taxon>Syncephalastrum</taxon>
    </lineage>
</organism>
<reference evidence="2 3" key="1">
    <citation type="submission" date="2016-07" db="EMBL/GenBank/DDBJ databases">
        <title>Pervasive Adenine N6-methylation of Active Genes in Fungi.</title>
        <authorList>
            <consortium name="DOE Joint Genome Institute"/>
            <person name="Mondo S.J."/>
            <person name="Dannebaum R.O."/>
            <person name="Kuo R.C."/>
            <person name="Labutti K."/>
            <person name="Haridas S."/>
            <person name="Kuo A."/>
            <person name="Salamov A."/>
            <person name="Ahrendt S.R."/>
            <person name="Lipzen A."/>
            <person name="Sullivan W."/>
            <person name="Andreopoulos W.B."/>
            <person name="Clum A."/>
            <person name="Lindquist E."/>
            <person name="Daum C."/>
            <person name="Ramamoorthy G.K."/>
            <person name="Gryganskyi A."/>
            <person name="Culley D."/>
            <person name="Magnuson J.K."/>
            <person name="James T.Y."/>
            <person name="O'Malley M.A."/>
            <person name="Stajich J.E."/>
            <person name="Spatafora J.W."/>
            <person name="Visel A."/>
            <person name="Grigoriev I.V."/>
        </authorList>
    </citation>
    <scope>NUCLEOTIDE SEQUENCE [LARGE SCALE GENOMIC DNA]</scope>
    <source>
        <strain evidence="2 3">NRRL 2496</strain>
    </source>
</reference>
<dbReference type="AlphaFoldDB" id="A0A1X2H6N8"/>
<accession>A0A1X2H6N8</accession>